<comment type="caution">
    <text evidence="1">The sequence shown here is derived from an EMBL/GenBank/DDBJ whole genome shotgun (WGS) entry which is preliminary data.</text>
</comment>
<dbReference type="InterPro" id="IPR036626">
    <property type="entry name" value="GpW_sf"/>
</dbReference>
<dbReference type="Proteomes" id="UP000530268">
    <property type="component" value="Unassembled WGS sequence"/>
</dbReference>
<sequence length="73" mass="8616">MPTETEKKQARLDQAEQALHDLLTGEQVVRVEYDGDMQEYTRTTEHRLRAYIQELKIDLGLVVKKARSRRVLF</sequence>
<dbReference type="GO" id="GO:0019058">
    <property type="term" value="P:viral life cycle"/>
    <property type="evidence" value="ECO:0007669"/>
    <property type="project" value="InterPro"/>
</dbReference>
<dbReference type="EMBL" id="JACIEI010000013">
    <property type="protein sequence ID" value="MBB3995298.1"/>
    <property type="molecule type" value="Genomic_DNA"/>
</dbReference>
<proteinExistence type="predicted"/>
<evidence type="ECO:0000313" key="2">
    <source>
        <dbReference type="Proteomes" id="UP000530268"/>
    </source>
</evidence>
<dbReference type="InterPro" id="IPR004174">
    <property type="entry name" value="GpW"/>
</dbReference>
<dbReference type="RefSeq" id="WP_184567095.1">
    <property type="nucleotide sequence ID" value="NZ_JACIEI010000013.1"/>
</dbReference>
<dbReference type="Gene3D" id="3.30.1580.10">
    <property type="entry name" value="Head-to-tail joining protein W"/>
    <property type="match status" value="1"/>
</dbReference>
<protein>
    <recommendedName>
        <fullName evidence="3">GpW protein</fullName>
    </recommendedName>
</protein>
<gene>
    <name evidence="1" type="ORF">GGR95_002953</name>
</gene>
<keyword evidence="2" id="KW-1185">Reference proteome</keyword>
<dbReference type="SUPFAM" id="SSF64210">
    <property type="entry name" value="Head-to-tail joining protein W, gpW"/>
    <property type="match status" value="1"/>
</dbReference>
<reference evidence="1 2" key="1">
    <citation type="submission" date="2020-08" db="EMBL/GenBank/DDBJ databases">
        <title>Genomic Encyclopedia of Type Strains, Phase IV (KMG-IV): sequencing the most valuable type-strain genomes for metagenomic binning, comparative biology and taxonomic classification.</title>
        <authorList>
            <person name="Goeker M."/>
        </authorList>
    </citation>
    <scope>NUCLEOTIDE SEQUENCE [LARGE SCALE GENOMIC DNA]</scope>
    <source>
        <strain evidence="1 2">DSM 102234</strain>
    </source>
</reference>
<organism evidence="1 2">
    <name type="scientific">Sulfitobacter undariae</name>
    <dbReference type="NCBI Taxonomy" id="1563671"/>
    <lineage>
        <taxon>Bacteria</taxon>
        <taxon>Pseudomonadati</taxon>
        <taxon>Pseudomonadota</taxon>
        <taxon>Alphaproteobacteria</taxon>
        <taxon>Rhodobacterales</taxon>
        <taxon>Roseobacteraceae</taxon>
        <taxon>Sulfitobacter</taxon>
    </lineage>
</organism>
<evidence type="ECO:0000313" key="1">
    <source>
        <dbReference type="EMBL" id="MBB3995298.1"/>
    </source>
</evidence>
<name>A0A7W6H204_9RHOB</name>
<evidence type="ECO:0008006" key="3">
    <source>
        <dbReference type="Google" id="ProtNLM"/>
    </source>
</evidence>
<dbReference type="AlphaFoldDB" id="A0A7W6H204"/>
<dbReference type="Pfam" id="PF02831">
    <property type="entry name" value="gpW"/>
    <property type="match status" value="1"/>
</dbReference>
<accession>A0A7W6H204</accession>